<dbReference type="InterPro" id="IPR034819">
    <property type="entry name" value="CPEB"/>
</dbReference>
<sequence length="730" mass="81282">MMTEQFTGKIIDTEKINSHDDYWLDDKLSLCFDAEKNNSECVTEPPGSYDLAQKNEQRDHAGAHAVAHGGGQCGQDKSPISTISTTHRFDRDIIFSRQYKESEQYDEPIHKHDKPLSNLLINLPPLLTPSTSSSSSDVYQHPRTHESNSDMGISDMFGLGLSRGSLVNQQFGGSHSRQHQHQQQHVTKHNYGPSPYNYQPAVYDDDNGYCSMQSNVDIPGTPNSLNTSGSPSTPGSVYSNPYNFSTYTSTSSPSSYRSHYSHGGSPPSAVTRPGCGRPIRGPSLSYSDCNSSSNDYQHATGCARSDSPADSDESGEPNSLNDMMGCLSMNHSNSSHMCHQRSQRLPMTNRDMDVFNNRMTIQQQHNMSMKKCMCSSRGGGGNSIHQEHGLPSFRHHHCCQSNNSMMSSHSTCSNESSSHISLDRAARYHRNAASICEATYTWSGTIPERTIKPTAYSSKVFLGGLQWDITEALLVQAFKQFGQIRVEWPGKEQSAAQPKGYAYIIFESEKQVKSLLAHCTHDFTNGSSWYYRISSKRMKGKEVQVIPWILSDSNYSKSTTQKLDPSKTVFVGALHGMLTADGLAKIMNDLFDEVIYAGIDTDKHKYPIGSARVTFGSKRSYKKAVAAGFIEIKTAKFSKKVQVDPYLEDAICSTCFVQQGPYFCREQLCFRYFCRTCWIYQHTSDMMRSHKPLTRNSKANQVVGLSAPSYGMANSTPSTISSVNRSYIHN</sequence>
<dbReference type="Pfam" id="PF16367">
    <property type="entry name" value="RRM_7"/>
    <property type="match status" value="1"/>
</dbReference>
<dbReference type="Gene3D" id="3.30.70.330">
    <property type="match status" value="2"/>
</dbReference>
<dbReference type="GO" id="GO:0043005">
    <property type="term" value="C:neuron projection"/>
    <property type="evidence" value="ECO:0007669"/>
    <property type="project" value="TreeGrafter"/>
</dbReference>
<dbReference type="GO" id="GO:0000900">
    <property type="term" value="F:mRNA regulatory element binding translation repressor activity"/>
    <property type="evidence" value="ECO:0007669"/>
    <property type="project" value="TreeGrafter"/>
</dbReference>
<dbReference type="PANTHER" id="PTHR12566:SF9">
    <property type="entry name" value="CYTOPLASMIC POLYADENYLATION ELEMENT-BINDING PROTEIN 1"/>
    <property type="match status" value="1"/>
</dbReference>
<feature type="domain" description="RRM" evidence="7">
    <location>
        <begin position="458"/>
        <end position="545"/>
    </location>
</feature>
<dbReference type="FunFam" id="3.30.70.330:FF:000054">
    <property type="entry name" value="Cytoplasmic polyadenylation element-binding protein 1"/>
    <property type="match status" value="1"/>
</dbReference>
<dbReference type="GO" id="GO:0003730">
    <property type="term" value="F:mRNA 3'-UTR binding"/>
    <property type="evidence" value="ECO:0007669"/>
    <property type="project" value="InterPro"/>
</dbReference>
<dbReference type="Proteomes" id="UP000639338">
    <property type="component" value="Unassembled WGS sequence"/>
</dbReference>
<reference evidence="8 9" key="1">
    <citation type="submission" date="2020-08" db="EMBL/GenBank/DDBJ databases">
        <title>Aphidius gifuensis genome sequencing and assembly.</title>
        <authorList>
            <person name="Du Z."/>
        </authorList>
    </citation>
    <scope>NUCLEOTIDE SEQUENCE [LARGE SCALE GENOMIC DNA]</scope>
    <source>
        <strain evidence="8">YNYX2018</strain>
        <tissue evidence="8">Adults</tissue>
    </source>
</reference>
<dbReference type="CDD" id="cd12723">
    <property type="entry name" value="RRM1_CPEB1"/>
    <property type="match status" value="1"/>
</dbReference>
<dbReference type="EMBL" id="JACMRX010000004">
    <property type="protein sequence ID" value="KAF7990210.1"/>
    <property type="molecule type" value="Genomic_DNA"/>
</dbReference>
<evidence type="ECO:0000259" key="7">
    <source>
        <dbReference type="PROSITE" id="PS50102"/>
    </source>
</evidence>
<dbReference type="GO" id="GO:0005634">
    <property type="term" value="C:nucleus"/>
    <property type="evidence" value="ECO:0007669"/>
    <property type="project" value="TreeGrafter"/>
</dbReference>
<dbReference type="SUPFAM" id="SSF54928">
    <property type="entry name" value="RNA-binding domain, RBD"/>
    <property type="match status" value="1"/>
</dbReference>
<feature type="compositionally biased region" description="Low complexity" evidence="6">
    <location>
        <begin position="238"/>
        <end position="266"/>
    </location>
</feature>
<evidence type="ECO:0000256" key="6">
    <source>
        <dbReference type="SAM" id="MobiDB-lite"/>
    </source>
</evidence>
<comment type="similarity">
    <text evidence="1">Belongs to the RRM CPEB family.</text>
</comment>
<gene>
    <name evidence="8" type="ORF">HCN44_000015</name>
</gene>
<dbReference type="AlphaFoldDB" id="A0A834XN84"/>
<protein>
    <recommendedName>
        <fullName evidence="7">RRM domain-containing protein</fullName>
    </recommendedName>
</protein>
<dbReference type="CDD" id="cd19757">
    <property type="entry name" value="Bbox1"/>
    <property type="match status" value="1"/>
</dbReference>
<dbReference type="GO" id="GO:0005737">
    <property type="term" value="C:cytoplasm"/>
    <property type="evidence" value="ECO:0007669"/>
    <property type="project" value="TreeGrafter"/>
</dbReference>
<evidence type="ECO:0000256" key="4">
    <source>
        <dbReference type="ARBA" id="ARBA00022884"/>
    </source>
</evidence>
<evidence type="ECO:0000313" key="8">
    <source>
        <dbReference type="EMBL" id="KAF7990210.1"/>
    </source>
</evidence>
<feature type="compositionally biased region" description="Basic residues" evidence="6">
    <location>
        <begin position="176"/>
        <end position="188"/>
    </location>
</feature>
<proteinExistence type="inferred from homology"/>
<accession>A0A834XN84</accession>
<feature type="compositionally biased region" description="Polar residues" evidence="6">
    <location>
        <begin position="210"/>
        <end position="237"/>
    </location>
</feature>
<dbReference type="InterPro" id="IPR032292">
    <property type="entry name" value="CEBP1_N"/>
</dbReference>
<evidence type="ECO:0000256" key="2">
    <source>
        <dbReference type="ARBA" id="ARBA00022737"/>
    </source>
</evidence>
<dbReference type="CDD" id="cd12725">
    <property type="entry name" value="RRM2_CPEB1"/>
    <property type="match status" value="1"/>
</dbReference>
<dbReference type="Pfam" id="PF16366">
    <property type="entry name" value="CEBP_ZZ"/>
    <property type="match status" value="1"/>
</dbReference>
<dbReference type="PROSITE" id="PS50102">
    <property type="entry name" value="RRM"/>
    <property type="match status" value="1"/>
</dbReference>
<dbReference type="GO" id="GO:0045202">
    <property type="term" value="C:synapse"/>
    <property type="evidence" value="ECO:0007669"/>
    <property type="project" value="TreeGrafter"/>
</dbReference>
<feature type="region of interest" description="Disordered" evidence="6">
    <location>
        <begin position="130"/>
        <end position="155"/>
    </location>
</feature>
<evidence type="ECO:0000256" key="5">
    <source>
        <dbReference type="PROSITE-ProRule" id="PRU00176"/>
    </source>
</evidence>
<evidence type="ECO:0000256" key="3">
    <source>
        <dbReference type="ARBA" id="ARBA00022845"/>
    </source>
</evidence>
<dbReference type="FunFam" id="3.30.70.330:FF:000086">
    <property type="entry name" value="Putative Cytoplasmic polyadenylation element-binding protein 1"/>
    <property type="match status" value="1"/>
</dbReference>
<dbReference type="InterPro" id="IPR000504">
    <property type="entry name" value="RRM_dom"/>
</dbReference>
<dbReference type="PANTHER" id="PTHR12566">
    <property type="entry name" value="CYTOPLASMIC POLYADENYLATION ELEMENT BINDING PROTEIN CPEB"/>
    <property type="match status" value="1"/>
</dbReference>
<dbReference type="GO" id="GO:0043022">
    <property type="term" value="F:ribosome binding"/>
    <property type="evidence" value="ECO:0007669"/>
    <property type="project" value="TreeGrafter"/>
</dbReference>
<comment type="caution">
    <text evidence="8">The sequence shown here is derived from an EMBL/GenBank/DDBJ whole genome shotgun (WGS) entry which is preliminary data.</text>
</comment>
<feature type="region of interest" description="Disordered" evidence="6">
    <location>
        <begin position="297"/>
        <end position="326"/>
    </location>
</feature>
<evidence type="ECO:0000313" key="9">
    <source>
        <dbReference type="Proteomes" id="UP000639338"/>
    </source>
</evidence>
<keyword evidence="2" id="KW-0677">Repeat</keyword>
<dbReference type="InterPro" id="IPR038446">
    <property type="entry name" value="CEBP_ZZ_sf"/>
</dbReference>
<dbReference type="InterPro" id="IPR032296">
    <property type="entry name" value="CEBP_ZZ"/>
</dbReference>
<dbReference type="InterPro" id="IPR035979">
    <property type="entry name" value="RBD_domain_sf"/>
</dbReference>
<keyword evidence="9" id="KW-1185">Reference proteome</keyword>
<dbReference type="InterPro" id="IPR012677">
    <property type="entry name" value="Nucleotide-bd_a/b_plait_sf"/>
</dbReference>
<name>A0A834XN84_APHGI</name>
<keyword evidence="4 5" id="KW-0694">RNA-binding</keyword>
<feature type="region of interest" description="Disordered" evidence="6">
    <location>
        <begin position="167"/>
        <end position="277"/>
    </location>
</feature>
<dbReference type="InterPro" id="IPR034977">
    <property type="entry name" value="CPEB1_RRM1"/>
</dbReference>
<keyword evidence="3" id="KW-0810">Translation regulation</keyword>
<dbReference type="OrthoDB" id="10033548at2759"/>
<dbReference type="GO" id="GO:0008135">
    <property type="term" value="F:translation factor activity, RNA binding"/>
    <property type="evidence" value="ECO:0007669"/>
    <property type="project" value="TreeGrafter"/>
</dbReference>
<dbReference type="Pfam" id="PF16368">
    <property type="entry name" value="CEBP1_N"/>
    <property type="match status" value="1"/>
</dbReference>
<organism evidence="8 9">
    <name type="scientific">Aphidius gifuensis</name>
    <name type="common">Parasitoid wasp</name>
    <dbReference type="NCBI Taxonomy" id="684658"/>
    <lineage>
        <taxon>Eukaryota</taxon>
        <taxon>Metazoa</taxon>
        <taxon>Ecdysozoa</taxon>
        <taxon>Arthropoda</taxon>
        <taxon>Hexapoda</taxon>
        <taxon>Insecta</taxon>
        <taxon>Pterygota</taxon>
        <taxon>Neoptera</taxon>
        <taxon>Endopterygota</taxon>
        <taxon>Hymenoptera</taxon>
        <taxon>Apocrita</taxon>
        <taxon>Ichneumonoidea</taxon>
        <taxon>Braconidae</taxon>
        <taxon>Aphidiinae</taxon>
        <taxon>Aphidius</taxon>
    </lineage>
</organism>
<dbReference type="Gene3D" id="4.10.640.40">
    <property type="entry name" value="Cytoplasmic polyadenylation element-binding protein, ZZ domain"/>
    <property type="match status" value="1"/>
</dbReference>
<dbReference type="GO" id="GO:2000766">
    <property type="term" value="P:negative regulation of cytoplasmic translation"/>
    <property type="evidence" value="ECO:0007669"/>
    <property type="project" value="TreeGrafter"/>
</dbReference>
<dbReference type="SMART" id="SM00360">
    <property type="entry name" value="RRM"/>
    <property type="match status" value="2"/>
</dbReference>
<evidence type="ECO:0000256" key="1">
    <source>
        <dbReference type="ARBA" id="ARBA00010347"/>
    </source>
</evidence>